<feature type="compositionally biased region" description="Low complexity" evidence="14">
    <location>
        <begin position="65"/>
        <end position="77"/>
    </location>
</feature>
<sequence length="601" mass="68127">MDKNTATGFVLIFLLMLGWFYFTMPSEEELANQRREQAVQDSLAQIEQNRQDSLDRTAVADDEQQQQTQPREQSISQEQDDAPEVRGLFASSLVTEETEIEVTTPLYTVTFTNRGAGPNSFILNDYDTWDGRPVQLIADTAHSAYNIGFLSTENYNVETQNILFEQVTPGSSMAIASGEQREIRYELELQDGREVILTYLLNGNNYEIDVDVQFVGLQDYVVGRSIDFGWTSPLRFTEKDHTQDALATSAYVYAGGELEQFKLDEAGREETTINGNIDWAATKTKFFTQLIKPMSPTDAAMLIGEVTGAADNQNTEHRYRSSIRTDLDEQGATSFQLYVGPMKYREIVKVDDHAYDMVDIGWSWLRWFSDPFVKWLVIPFFEFLSGFISNFGVIIIVFAALVKLVLSPLTYKSYKSMAAMGELQPQMKEIQEKYKDNPQKQQKATMDLYRKNKVNPLGGCLPNLLQFPILITLWRYFQNSILIRQEEFLWATDLSAPDYILSLPFSIPFLGEQIAGFVLLMTAAMVVQSKLTGGMSGGGGSSPMAGQMKMLQYIFPVMLLFIFNNFAAGLSLYYLIFNVLSIIQQFFIKRSLHGDKEEAKA</sequence>
<evidence type="ECO:0000256" key="4">
    <source>
        <dbReference type="ARBA" id="ARBA00022448"/>
    </source>
</evidence>
<feature type="transmembrane region" description="Helical" evidence="13">
    <location>
        <begin position="513"/>
        <end position="532"/>
    </location>
</feature>
<evidence type="ECO:0000256" key="5">
    <source>
        <dbReference type="ARBA" id="ARBA00022475"/>
    </source>
</evidence>
<feature type="domain" description="Membrane insertase YidC N-terminal" evidence="16">
    <location>
        <begin position="100"/>
        <end position="374"/>
    </location>
</feature>
<name>A0A9X2L2C2_9BACT</name>
<evidence type="ECO:0000256" key="12">
    <source>
        <dbReference type="ARBA" id="ARBA00033342"/>
    </source>
</evidence>
<evidence type="ECO:0000313" key="18">
    <source>
        <dbReference type="Proteomes" id="UP001139125"/>
    </source>
</evidence>
<dbReference type="GO" id="GO:0032977">
    <property type="term" value="F:membrane insertase activity"/>
    <property type="evidence" value="ECO:0007669"/>
    <property type="project" value="InterPro"/>
</dbReference>
<dbReference type="AlphaFoldDB" id="A0A9X2L2C2"/>
<dbReference type="InterPro" id="IPR001708">
    <property type="entry name" value="YidC/ALB3/OXA1/COX18"/>
</dbReference>
<evidence type="ECO:0000313" key="17">
    <source>
        <dbReference type="EMBL" id="MCP9290949.1"/>
    </source>
</evidence>
<feature type="region of interest" description="Disordered" evidence="14">
    <location>
        <begin position="53"/>
        <end position="82"/>
    </location>
</feature>
<dbReference type="GO" id="GO:0051205">
    <property type="term" value="P:protein insertion into membrane"/>
    <property type="evidence" value="ECO:0007669"/>
    <property type="project" value="TreeGrafter"/>
</dbReference>
<feature type="transmembrane region" description="Helical" evidence="13">
    <location>
        <begin position="553"/>
        <end position="576"/>
    </location>
</feature>
<comment type="subcellular location">
    <subcellularLocation>
        <location evidence="1">Cell inner membrane</location>
        <topology evidence="1">Multi-pass membrane protein</topology>
    </subcellularLocation>
    <subcellularLocation>
        <location evidence="13">Cell membrane</location>
        <topology evidence="13">Multi-pass membrane protein</topology>
    </subcellularLocation>
</comment>
<evidence type="ECO:0000259" key="16">
    <source>
        <dbReference type="Pfam" id="PF14849"/>
    </source>
</evidence>
<evidence type="ECO:0000256" key="11">
    <source>
        <dbReference type="ARBA" id="ARBA00033245"/>
    </source>
</evidence>
<keyword evidence="5 13" id="KW-1003">Cell membrane</keyword>
<dbReference type="PANTHER" id="PTHR12428:SF65">
    <property type="entry name" value="CYTOCHROME C OXIDASE ASSEMBLY PROTEIN COX18, MITOCHONDRIAL"/>
    <property type="match status" value="1"/>
</dbReference>
<keyword evidence="18" id="KW-1185">Reference proteome</keyword>
<dbReference type="Pfam" id="PF14849">
    <property type="entry name" value="YidC_periplas"/>
    <property type="match status" value="1"/>
</dbReference>
<evidence type="ECO:0000256" key="2">
    <source>
        <dbReference type="ARBA" id="ARBA00010527"/>
    </source>
</evidence>
<dbReference type="NCBIfam" id="TIGR03592">
    <property type="entry name" value="yidC_oxa1_cterm"/>
    <property type="match status" value="1"/>
</dbReference>
<organism evidence="17 18">
    <name type="scientific">Gracilimonas sediminicola</name>
    <dbReference type="NCBI Taxonomy" id="2952158"/>
    <lineage>
        <taxon>Bacteria</taxon>
        <taxon>Pseudomonadati</taxon>
        <taxon>Balneolota</taxon>
        <taxon>Balneolia</taxon>
        <taxon>Balneolales</taxon>
        <taxon>Balneolaceae</taxon>
        <taxon>Gracilimonas</taxon>
    </lineage>
</organism>
<dbReference type="GO" id="GO:0015031">
    <property type="term" value="P:protein transport"/>
    <property type="evidence" value="ECO:0007669"/>
    <property type="project" value="UniProtKB-KW"/>
</dbReference>
<keyword evidence="6 13" id="KW-0812">Transmembrane</keyword>
<dbReference type="InterPro" id="IPR019998">
    <property type="entry name" value="Membr_insert_YidC"/>
</dbReference>
<dbReference type="InterPro" id="IPR047196">
    <property type="entry name" value="YidC_ALB_C"/>
</dbReference>
<evidence type="ECO:0000256" key="6">
    <source>
        <dbReference type="ARBA" id="ARBA00022692"/>
    </source>
</evidence>
<feature type="transmembrane region" description="Helical" evidence="13">
    <location>
        <begin position="6"/>
        <end position="24"/>
    </location>
</feature>
<dbReference type="Pfam" id="PF02096">
    <property type="entry name" value="60KD_IMP"/>
    <property type="match status" value="1"/>
</dbReference>
<dbReference type="InterPro" id="IPR028053">
    <property type="entry name" value="Membr_insert_YidC_N"/>
</dbReference>
<keyword evidence="10 13" id="KW-0143">Chaperone</keyword>
<evidence type="ECO:0000256" key="1">
    <source>
        <dbReference type="ARBA" id="ARBA00004429"/>
    </source>
</evidence>
<keyword evidence="8 13" id="KW-1133">Transmembrane helix</keyword>
<feature type="transmembrane region" description="Helical" evidence="13">
    <location>
        <begin position="375"/>
        <end position="402"/>
    </location>
</feature>
<evidence type="ECO:0000256" key="3">
    <source>
        <dbReference type="ARBA" id="ARBA00015325"/>
    </source>
</evidence>
<dbReference type="HAMAP" id="MF_01810">
    <property type="entry name" value="YidC_type1"/>
    <property type="match status" value="1"/>
</dbReference>
<accession>A0A9X2L2C2</accession>
<dbReference type="InterPro" id="IPR028055">
    <property type="entry name" value="YidC/Oxa/ALB_C"/>
</dbReference>
<keyword evidence="9 13" id="KW-0472">Membrane</keyword>
<evidence type="ECO:0000256" key="13">
    <source>
        <dbReference type="HAMAP-Rule" id="MF_01810"/>
    </source>
</evidence>
<keyword evidence="4 13" id="KW-0813">Transport</keyword>
<proteinExistence type="inferred from homology"/>
<keyword evidence="7 13" id="KW-0653">Protein transport</keyword>
<evidence type="ECO:0000256" key="9">
    <source>
        <dbReference type="ARBA" id="ARBA00023136"/>
    </source>
</evidence>
<dbReference type="CDD" id="cd20070">
    <property type="entry name" value="5TM_YidC_Alb3"/>
    <property type="match status" value="1"/>
</dbReference>
<protein>
    <recommendedName>
        <fullName evidence="3 13">Membrane protein insertase YidC</fullName>
    </recommendedName>
    <alternativeName>
        <fullName evidence="12 13">Foldase YidC</fullName>
    </alternativeName>
    <alternativeName>
        <fullName evidence="13">Membrane protein YidC</fullName>
    </alternativeName>
    <alternativeName>
        <fullName evidence="11 13">membrane integrase YidC</fullName>
    </alternativeName>
</protein>
<feature type="domain" description="Membrane insertase YidC/Oxa/ALB C-terminal" evidence="15">
    <location>
        <begin position="391"/>
        <end position="590"/>
    </location>
</feature>
<dbReference type="EMBL" id="JANDBC010000001">
    <property type="protein sequence ID" value="MCP9290949.1"/>
    <property type="molecule type" value="Genomic_DNA"/>
</dbReference>
<dbReference type="CDD" id="cd19961">
    <property type="entry name" value="EcYidC-like_peri"/>
    <property type="match status" value="1"/>
</dbReference>
<dbReference type="GO" id="GO:0005886">
    <property type="term" value="C:plasma membrane"/>
    <property type="evidence" value="ECO:0007669"/>
    <property type="project" value="UniProtKB-SubCell"/>
</dbReference>
<gene>
    <name evidence="13 17" type="primary">yidC</name>
    <name evidence="17" type="ORF">NM125_05090</name>
</gene>
<comment type="function">
    <text evidence="13">Required for the insertion and/or proper folding and/or complex formation of integral membrane proteins into the membrane. Involved in integration of membrane proteins that insert both dependently and independently of the Sec translocase complex, as well as at least some lipoproteins. Aids folding of multispanning membrane proteins.</text>
</comment>
<dbReference type="Proteomes" id="UP001139125">
    <property type="component" value="Unassembled WGS sequence"/>
</dbReference>
<comment type="similarity">
    <text evidence="2 13">Belongs to the OXA1/ALB3/YidC family. Type 1 subfamily.</text>
</comment>
<dbReference type="Gene3D" id="2.70.98.90">
    <property type="match status" value="1"/>
</dbReference>
<dbReference type="RefSeq" id="WP_255133483.1">
    <property type="nucleotide sequence ID" value="NZ_JANDBC010000001.1"/>
</dbReference>
<dbReference type="PANTHER" id="PTHR12428">
    <property type="entry name" value="OXA1"/>
    <property type="match status" value="1"/>
</dbReference>
<dbReference type="PRINTS" id="PR00701">
    <property type="entry name" value="60KDINNERMP"/>
</dbReference>
<evidence type="ECO:0000256" key="8">
    <source>
        <dbReference type="ARBA" id="ARBA00022989"/>
    </source>
</evidence>
<reference evidence="17" key="1">
    <citation type="submission" date="2022-06" db="EMBL/GenBank/DDBJ databases">
        <title>Gracilimonas sp. CAU 1638 isolated from sea sediment.</title>
        <authorList>
            <person name="Kim W."/>
        </authorList>
    </citation>
    <scope>NUCLEOTIDE SEQUENCE</scope>
    <source>
        <strain evidence="17">CAU 1638</strain>
    </source>
</reference>
<comment type="caution">
    <text evidence="17">The sequence shown here is derived from an EMBL/GenBank/DDBJ whole genome shotgun (WGS) entry which is preliminary data.</text>
</comment>
<evidence type="ECO:0000259" key="15">
    <source>
        <dbReference type="Pfam" id="PF02096"/>
    </source>
</evidence>
<dbReference type="NCBIfam" id="TIGR03593">
    <property type="entry name" value="yidC_nterm"/>
    <property type="match status" value="1"/>
</dbReference>
<evidence type="ECO:0000256" key="10">
    <source>
        <dbReference type="ARBA" id="ARBA00023186"/>
    </source>
</evidence>
<evidence type="ECO:0000256" key="7">
    <source>
        <dbReference type="ARBA" id="ARBA00022927"/>
    </source>
</evidence>
<comment type="subunit">
    <text evidence="13">Interacts with the Sec translocase complex via SecD. Specifically interacts with transmembrane segments of nascent integral membrane proteins during membrane integration.</text>
</comment>
<evidence type="ECO:0000256" key="14">
    <source>
        <dbReference type="SAM" id="MobiDB-lite"/>
    </source>
</evidence>
<dbReference type="InterPro" id="IPR038221">
    <property type="entry name" value="YidC_periplasmic_sf"/>
</dbReference>